<dbReference type="AlphaFoldDB" id="A0ABD2B589"/>
<evidence type="ECO:0000313" key="3">
    <source>
        <dbReference type="Proteomes" id="UP001607303"/>
    </source>
</evidence>
<comment type="caution">
    <text evidence="2">The sequence shown here is derived from an EMBL/GenBank/DDBJ whole genome shotgun (WGS) entry which is preliminary data.</text>
</comment>
<dbReference type="Proteomes" id="UP001607303">
    <property type="component" value="Unassembled WGS sequence"/>
</dbReference>
<dbReference type="EMBL" id="JAYRBN010000100">
    <property type="protein sequence ID" value="KAL2727895.1"/>
    <property type="molecule type" value="Genomic_DNA"/>
</dbReference>
<evidence type="ECO:0000313" key="2">
    <source>
        <dbReference type="EMBL" id="KAL2727895.1"/>
    </source>
</evidence>
<proteinExistence type="predicted"/>
<evidence type="ECO:0000256" key="1">
    <source>
        <dbReference type="SAM" id="MobiDB-lite"/>
    </source>
</evidence>
<keyword evidence="3" id="KW-1185">Reference proteome</keyword>
<reference evidence="2 3" key="1">
    <citation type="journal article" date="2024" name="Ann. Entomol. Soc. Am.">
        <title>Genomic analyses of the southern and eastern yellowjacket wasps (Hymenoptera: Vespidae) reveal evolutionary signatures of social life.</title>
        <authorList>
            <person name="Catto M.A."/>
            <person name="Caine P.B."/>
            <person name="Orr S.E."/>
            <person name="Hunt B.G."/>
            <person name="Goodisman M.A.D."/>
        </authorList>
    </citation>
    <scope>NUCLEOTIDE SEQUENCE [LARGE SCALE GENOMIC DNA]</scope>
    <source>
        <strain evidence="2">232</strain>
        <tissue evidence="2">Head and thorax</tissue>
    </source>
</reference>
<feature type="compositionally biased region" description="Acidic residues" evidence="1">
    <location>
        <begin position="121"/>
        <end position="147"/>
    </location>
</feature>
<gene>
    <name evidence="2" type="ORF">V1477_017171</name>
</gene>
<organism evidence="2 3">
    <name type="scientific">Vespula maculifrons</name>
    <name type="common">Eastern yellow jacket</name>
    <name type="synonym">Wasp</name>
    <dbReference type="NCBI Taxonomy" id="7453"/>
    <lineage>
        <taxon>Eukaryota</taxon>
        <taxon>Metazoa</taxon>
        <taxon>Ecdysozoa</taxon>
        <taxon>Arthropoda</taxon>
        <taxon>Hexapoda</taxon>
        <taxon>Insecta</taxon>
        <taxon>Pterygota</taxon>
        <taxon>Neoptera</taxon>
        <taxon>Endopterygota</taxon>
        <taxon>Hymenoptera</taxon>
        <taxon>Apocrita</taxon>
        <taxon>Aculeata</taxon>
        <taxon>Vespoidea</taxon>
        <taxon>Vespidae</taxon>
        <taxon>Vespinae</taxon>
        <taxon>Vespula</taxon>
    </lineage>
</organism>
<sequence>MIRRQGLRTTSNGDLSKKLGNVSTEKRNRVEQTNASPIVSSWMLDVTRVFTSFDYTVCLLSSRERIDFLRDRYAPRYYTQSLLVAFYDKQGILWCREKKREPSVLEGSCREARPVDPLNELPDEEDEEDEDEDDDDDDNDNDDDDDE</sequence>
<feature type="region of interest" description="Disordered" evidence="1">
    <location>
        <begin position="100"/>
        <end position="147"/>
    </location>
</feature>
<protein>
    <submittedName>
        <fullName evidence="2">Uncharacterized protein</fullName>
    </submittedName>
</protein>
<name>A0ABD2B589_VESMC</name>
<feature type="compositionally biased region" description="Basic and acidic residues" evidence="1">
    <location>
        <begin position="100"/>
        <end position="114"/>
    </location>
</feature>
<feature type="region of interest" description="Disordered" evidence="1">
    <location>
        <begin position="1"/>
        <end position="31"/>
    </location>
</feature>
<accession>A0ABD2B589</accession>